<proteinExistence type="predicted"/>
<accession>A0ABZ2M1H9</accession>
<sequence>MFNAAPGRKTFNGRQHRVFIVGRAALDVHRPARRPKAVEASLENEPSAHASAHGGSGTKRVGFFRIHGARFVAFLAEYILGQIVSCVV</sequence>
<evidence type="ECO:0000313" key="3">
    <source>
        <dbReference type="Proteomes" id="UP001370348"/>
    </source>
</evidence>
<dbReference type="RefSeq" id="WP_394826617.1">
    <property type="nucleotide sequence ID" value="NZ_CP089984.1"/>
</dbReference>
<name>A0ABZ2M1H9_9BACT</name>
<feature type="region of interest" description="Disordered" evidence="1">
    <location>
        <begin position="35"/>
        <end position="56"/>
    </location>
</feature>
<gene>
    <name evidence="2" type="ORF">LZC94_06855</name>
</gene>
<protein>
    <submittedName>
        <fullName evidence="2">Uncharacterized protein</fullName>
    </submittedName>
</protein>
<organism evidence="2 3">
    <name type="scientific">Pendulispora albinea</name>
    <dbReference type="NCBI Taxonomy" id="2741071"/>
    <lineage>
        <taxon>Bacteria</taxon>
        <taxon>Pseudomonadati</taxon>
        <taxon>Myxococcota</taxon>
        <taxon>Myxococcia</taxon>
        <taxon>Myxococcales</taxon>
        <taxon>Sorangiineae</taxon>
        <taxon>Pendulisporaceae</taxon>
        <taxon>Pendulispora</taxon>
    </lineage>
</organism>
<dbReference type="Proteomes" id="UP001370348">
    <property type="component" value="Chromosome"/>
</dbReference>
<dbReference type="EMBL" id="CP089984">
    <property type="protein sequence ID" value="WXB16987.1"/>
    <property type="molecule type" value="Genomic_DNA"/>
</dbReference>
<reference evidence="2 3" key="1">
    <citation type="submission" date="2021-12" db="EMBL/GenBank/DDBJ databases">
        <title>Discovery of the Pendulisporaceae a myxobacterial family with distinct sporulation behavior and unique specialized metabolism.</title>
        <authorList>
            <person name="Garcia R."/>
            <person name="Popoff A."/>
            <person name="Bader C.D."/>
            <person name="Loehr J."/>
            <person name="Walesch S."/>
            <person name="Walt C."/>
            <person name="Boldt J."/>
            <person name="Bunk B."/>
            <person name="Haeckl F.J.F.P.J."/>
            <person name="Gunesch A.P."/>
            <person name="Birkelbach J."/>
            <person name="Nuebel U."/>
            <person name="Pietschmann T."/>
            <person name="Bach T."/>
            <person name="Mueller R."/>
        </authorList>
    </citation>
    <scope>NUCLEOTIDE SEQUENCE [LARGE SCALE GENOMIC DNA]</scope>
    <source>
        <strain evidence="2 3">MSr11954</strain>
    </source>
</reference>
<evidence type="ECO:0000313" key="2">
    <source>
        <dbReference type="EMBL" id="WXB16987.1"/>
    </source>
</evidence>
<keyword evidence="3" id="KW-1185">Reference proteome</keyword>
<evidence type="ECO:0000256" key="1">
    <source>
        <dbReference type="SAM" id="MobiDB-lite"/>
    </source>
</evidence>